<reference evidence="2" key="1">
    <citation type="submission" date="2022-03" db="EMBL/GenBank/DDBJ databases">
        <title>Draft Genome Sequence of Firmicute Strain S0AB, a Heterotrophic Iron/Sulfur-Oxidizing Extreme Acidophile.</title>
        <authorList>
            <person name="Vergara E."/>
            <person name="Pakostova E."/>
            <person name="Johnson D.B."/>
            <person name="Holmes D.S."/>
        </authorList>
    </citation>
    <scope>NUCLEOTIDE SEQUENCE</scope>
    <source>
        <strain evidence="2">S0AB</strain>
    </source>
</reference>
<gene>
    <name evidence="2" type="ORF">MM817_01531</name>
</gene>
<organism evidence="2 3">
    <name type="scientific">Sulfoacidibacillus ferrooxidans</name>
    <dbReference type="NCBI Taxonomy" id="2005001"/>
    <lineage>
        <taxon>Bacteria</taxon>
        <taxon>Bacillati</taxon>
        <taxon>Bacillota</taxon>
        <taxon>Bacilli</taxon>
        <taxon>Bacillales</taxon>
        <taxon>Alicyclobacillaceae</taxon>
        <taxon>Sulfoacidibacillus</taxon>
    </lineage>
</organism>
<protein>
    <submittedName>
        <fullName evidence="2">Uncharacterized protein</fullName>
    </submittedName>
</protein>
<name>A0A9X1V9N2_9BACL</name>
<keyword evidence="1" id="KW-0812">Transmembrane</keyword>
<sequence>MERGIKNWMLASMAILLAEVGRIIGAEFHIHRVEQVIDGIAIVIFLVAAVRFIVDKRKR</sequence>
<dbReference type="RefSeq" id="WP_241713285.1">
    <property type="nucleotide sequence ID" value="NZ_JALBUF010000003.1"/>
</dbReference>
<keyword evidence="1" id="KW-0472">Membrane</keyword>
<dbReference type="Proteomes" id="UP001139263">
    <property type="component" value="Unassembled WGS sequence"/>
</dbReference>
<keyword evidence="1" id="KW-1133">Transmembrane helix</keyword>
<dbReference type="AlphaFoldDB" id="A0A9X1V9N2"/>
<accession>A0A9X1V9N2</accession>
<dbReference type="EMBL" id="JALBUF010000003">
    <property type="protein sequence ID" value="MCI0183260.1"/>
    <property type="molecule type" value="Genomic_DNA"/>
</dbReference>
<comment type="caution">
    <text evidence="2">The sequence shown here is derived from an EMBL/GenBank/DDBJ whole genome shotgun (WGS) entry which is preliminary data.</text>
</comment>
<proteinExistence type="predicted"/>
<evidence type="ECO:0000313" key="3">
    <source>
        <dbReference type="Proteomes" id="UP001139263"/>
    </source>
</evidence>
<keyword evidence="3" id="KW-1185">Reference proteome</keyword>
<feature type="transmembrane region" description="Helical" evidence="1">
    <location>
        <begin position="35"/>
        <end position="54"/>
    </location>
</feature>
<evidence type="ECO:0000313" key="2">
    <source>
        <dbReference type="EMBL" id="MCI0183260.1"/>
    </source>
</evidence>
<evidence type="ECO:0000256" key="1">
    <source>
        <dbReference type="SAM" id="Phobius"/>
    </source>
</evidence>